<dbReference type="InterPro" id="IPR028307">
    <property type="entry name" value="Lin-54_fam"/>
</dbReference>
<feature type="region of interest" description="Disordered" evidence="4">
    <location>
        <begin position="256"/>
        <end position="280"/>
    </location>
</feature>
<dbReference type="Gramene" id="AET1Gv21015100.2">
    <property type="protein sequence ID" value="AET1Gv21015100.2"/>
    <property type="gene ID" value="AET1Gv21015100"/>
</dbReference>
<evidence type="ECO:0000256" key="1">
    <source>
        <dbReference type="ARBA" id="ARBA00004123"/>
    </source>
</evidence>
<dbReference type="AlphaFoldDB" id="A0A453A2D7"/>
<evidence type="ECO:0000256" key="4">
    <source>
        <dbReference type="SAM" id="MobiDB-lite"/>
    </source>
</evidence>
<sequence>QPSRCRRRRRRRRRSRLRPQPQAPPPRSSSPTTRNPPLLPLPHVRRCRDTSSLVSTMSRTTCSCPPKKCFQGTCDCLIGIELCYSGCNCSADCQNGLSLGTINPAAAQGTTPTLASGSSAAQDTAQTQPLAPSSSTAQGIAQPHPLAPSSSTAAVPKPEAVGGRVKCNCSFTKCLNCQCTCFREGLSCMMGRCKCYDCENNPDWLADEDYVECACKTKNCKTRACGCNKKLKGCNPNCTCIGCENQYGMKGADKSNAGPGGTGGTSDAGGSGSNKQIRIG</sequence>
<dbReference type="PROSITE" id="PS51634">
    <property type="entry name" value="CRC"/>
    <property type="match status" value="1"/>
</dbReference>
<reference evidence="7" key="1">
    <citation type="journal article" date="2014" name="Science">
        <title>Ancient hybridizations among the ancestral genomes of bread wheat.</title>
        <authorList>
            <consortium name="International Wheat Genome Sequencing Consortium,"/>
            <person name="Marcussen T."/>
            <person name="Sandve S.R."/>
            <person name="Heier L."/>
            <person name="Spannagl M."/>
            <person name="Pfeifer M."/>
            <person name="Jakobsen K.S."/>
            <person name="Wulff B.B."/>
            <person name="Steuernagel B."/>
            <person name="Mayer K.F."/>
            <person name="Olsen O.A."/>
        </authorList>
    </citation>
    <scope>NUCLEOTIDE SEQUENCE [LARGE SCALE GENOMIC DNA]</scope>
    <source>
        <strain evidence="7">cv. AL8/78</strain>
    </source>
</reference>
<dbReference type="InterPro" id="IPR033467">
    <property type="entry name" value="Tesmin/TSO1-like_CXC"/>
</dbReference>
<evidence type="ECO:0000313" key="6">
    <source>
        <dbReference type="EnsemblPlants" id="AET1Gv21015100.2"/>
    </source>
</evidence>
<feature type="compositionally biased region" description="Polar residues" evidence="4">
    <location>
        <begin position="111"/>
        <end position="139"/>
    </location>
</feature>
<feature type="domain" description="CRC" evidence="5">
    <location>
        <begin position="163"/>
        <end position="248"/>
    </location>
</feature>
<accession>A0A453A2D7</accession>
<feature type="region of interest" description="Disordered" evidence="4">
    <location>
        <begin position="111"/>
        <end position="155"/>
    </location>
</feature>
<dbReference type="InterPro" id="IPR005172">
    <property type="entry name" value="CRC"/>
</dbReference>
<feature type="compositionally biased region" description="Basic residues" evidence="4">
    <location>
        <begin position="1"/>
        <end position="17"/>
    </location>
</feature>
<feature type="region of interest" description="Disordered" evidence="4">
    <location>
        <begin position="1"/>
        <end position="43"/>
    </location>
</feature>
<dbReference type="Proteomes" id="UP000015105">
    <property type="component" value="Chromosome 1D"/>
</dbReference>
<keyword evidence="7" id="KW-1185">Reference proteome</keyword>
<dbReference type="EnsemblPlants" id="AET1Gv21015100.2">
    <property type="protein sequence ID" value="AET1Gv21015100.2"/>
    <property type="gene ID" value="AET1Gv21015100"/>
</dbReference>
<reference evidence="6" key="4">
    <citation type="submission" date="2019-03" db="UniProtKB">
        <authorList>
            <consortium name="EnsemblPlants"/>
        </authorList>
    </citation>
    <scope>IDENTIFICATION</scope>
</reference>
<dbReference type="PANTHER" id="PTHR12446">
    <property type="entry name" value="TESMIN/TSO1-RELATED"/>
    <property type="match status" value="1"/>
</dbReference>
<protein>
    <recommendedName>
        <fullName evidence="5">CRC domain-containing protein</fullName>
    </recommendedName>
</protein>
<reference evidence="6" key="3">
    <citation type="journal article" date="2017" name="Nature">
        <title>Genome sequence of the progenitor of the wheat D genome Aegilops tauschii.</title>
        <authorList>
            <person name="Luo M.C."/>
            <person name="Gu Y.Q."/>
            <person name="Puiu D."/>
            <person name="Wang H."/>
            <person name="Twardziok S.O."/>
            <person name="Deal K.R."/>
            <person name="Huo N."/>
            <person name="Zhu T."/>
            <person name="Wang L."/>
            <person name="Wang Y."/>
            <person name="McGuire P.E."/>
            <person name="Liu S."/>
            <person name="Long H."/>
            <person name="Ramasamy R.K."/>
            <person name="Rodriguez J.C."/>
            <person name="Van S.L."/>
            <person name="Yuan L."/>
            <person name="Wang Z."/>
            <person name="Xia Z."/>
            <person name="Xiao L."/>
            <person name="Anderson O.D."/>
            <person name="Ouyang S."/>
            <person name="Liang Y."/>
            <person name="Zimin A.V."/>
            <person name="Pertea G."/>
            <person name="Qi P."/>
            <person name="Bennetzen J.L."/>
            <person name="Dai X."/>
            <person name="Dawson M.W."/>
            <person name="Muller H.G."/>
            <person name="Kugler K."/>
            <person name="Rivarola-Duarte L."/>
            <person name="Spannagl M."/>
            <person name="Mayer K.F.X."/>
            <person name="Lu F.H."/>
            <person name="Bevan M.W."/>
            <person name="Leroy P."/>
            <person name="Li P."/>
            <person name="You F.M."/>
            <person name="Sun Q."/>
            <person name="Liu Z."/>
            <person name="Lyons E."/>
            <person name="Wicker T."/>
            <person name="Salzberg S.L."/>
            <person name="Devos K.M."/>
            <person name="Dvorak J."/>
        </authorList>
    </citation>
    <scope>NUCLEOTIDE SEQUENCE [LARGE SCALE GENOMIC DNA]</scope>
    <source>
        <strain evidence="6">cv. AL8/78</strain>
    </source>
</reference>
<evidence type="ECO:0000259" key="5">
    <source>
        <dbReference type="PROSITE" id="PS51634"/>
    </source>
</evidence>
<keyword evidence="3" id="KW-0539">Nucleus</keyword>
<dbReference type="SMART" id="SM01114">
    <property type="entry name" value="CXC"/>
    <property type="match status" value="3"/>
</dbReference>
<organism evidence="6 7">
    <name type="scientific">Aegilops tauschii subsp. strangulata</name>
    <name type="common">Goatgrass</name>
    <dbReference type="NCBI Taxonomy" id="200361"/>
    <lineage>
        <taxon>Eukaryota</taxon>
        <taxon>Viridiplantae</taxon>
        <taxon>Streptophyta</taxon>
        <taxon>Embryophyta</taxon>
        <taxon>Tracheophyta</taxon>
        <taxon>Spermatophyta</taxon>
        <taxon>Magnoliopsida</taxon>
        <taxon>Liliopsida</taxon>
        <taxon>Poales</taxon>
        <taxon>Poaceae</taxon>
        <taxon>BOP clade</taxon>
        <taxon>Pooideae</taxon>
        <taxon>Triticodae</taxon>
        <taxon>Triticeae</taxon>
        <taxon>Triticinae</taxon>
        <taxon>Aegilops</taxon>
    </lineage>
</organism>
<reference evidence="7" key="2">
    <citation type="journal article" date="2017" name="Nat. Plants">
        <title>The Aegilops tauschii genome reveals multiple impacts of transposons.</title>
        <authorList>
            <person name="Zhao G."/>
            <person name="Zou C."/>
            <person name="Li K."/>
            <person name="Wang K."/>
            <person name="Li T."/>
            <person name="Gao L."/>
            <person name="Zhang X."/>
            <person name="Wang H."/>
            <person name="Yang Z."/>
            <person name="Liu X."/>
            <person name="Jiang W."/>
            <person name="Mao L."/>
            <person name="Kong X."/>
            <person name="Jiao Y."/>
            <person name="Jia J."/>
        </authorList>
    </citation>
    <scope>NUCLEOTIDE SEQUENCE [LARGE SCALE GENOMIC DNA]</scope>
    <source>
        <strain evidence="7">cv. AL8/78</strain>
    </source>
</reference>
<feature type="compositionally biased region" description="Gly residues" evidence="4">
    <location>
        <begin position="258"/>
        <end position="272"/>
    </location>
</feature>
<comment type="similarity">
    <text evidence="2">Belongs to the lin-54 family.</text>
</comment>
<evidence type="ECO:0000256" key="2">
    <source>
        <dbReference type="ARBA" id="ARBA00007267"/>
    </source>
</evidence>
<reference evidence="6" key="5">
    <citation type="journal article" date="2021" name="G3 (Bethesda)">
        <title>Aegilops tauschii genome assembly Aet v5.0 features greater sequence contiguity and improved annotation.</title>
        <authorList>
            <person name="Wang L."/>
            <person name="Zhu T."/>
            <person name="Rodriguez J.C."/>
            <person name="Deal K.R."/>
            <person name="Dubcovsky J."/>
            <person name="McGuire P.E."/>
            <person name="Lux T."/>
            <person name="Spannagl M."/>
            <person name="Mayer K.F.X."/>
            <person name="Baldrich P."/>
            <person name="Meyers B.C."/>
            <person name="Huo N."/>
            <person name="Gu Y.Q."/>
            <person name="Zhou H."/>
            <person name="Devos K.M."/>
            <person name="Bennetzen J.L."/>
            <person name="Unver T."/>
            <person name="Budak H."/>
            <person name="Gulick P.J."/>
            <person name="Galiba G."/>
            <person name="Kalapos B."/>
            <person name="Nelson D.R."/>
            <person name="Li P."/>
            <person name="You F.M."/>
            <person name="Luo M.C."/>
            <person name="Dvorak J."/>
        </authorList>
    </citation>
    <scope>NUCLEOTIDE SEQUENCE [LARGE SCALE GENOMIC DNA]</scope>
    <source>
        <strain evidence="6">cv. AL8/78</strain>
    </source>
</reference>
<dbReference type="GO" id="GO:0006355">
    <property type="term" value="P:regulation of DNA-templated transcription"/>
    <property type="evidence" value="ECO:0007669"/>
    <property type="project" value="TreeGrafter"/>
</dbReference>
<dbReference type="PANTHER" id="PTHR12446:SF57">
    <property type="entry name" value="CRC DOMAIN-CONTAINING PROTEIN"/>
    <property type="match status" value="1"/>
</dbReference>
<comment type="subcellular location">
    <subcellularLocation>
        <location evidence="1">Nucleus</location>
    </subcellularLocation>
</comment>
<evidence type="ECO:0000256" key="3">
    <source>
        <dbReference type="ARBA" id="ARBA00023242"/>
    </source>
</evidence>
<proteinExistence type="inferred from homology"/>
<name>A0A453A2D7_AEGTS</name>
<evidence type="ECO:0000313" key="7">
    <source>
        <dbReference type="Proteomes" id="UP000015105"/>
    </source>
</evidence>
<dbReference type="GO" id="GO:0005634">
    <property type="term" value="C:nucleus"/>
    <property type="evidence" value="ECO:0007669"/>
    <property type="project" value="UniProtKB-SubCell"/>
</dbReference>